<dbReference type="InterPro" id="IPR036291">
    <property type="entry name" value="NAD(P)-bd_dom_sf"/>
</dbReference>
<keyword evidence="1" id="KW-1133">Transmembrane helix</keyword>
<accession>A0A871BA78</accession>
<feature type="transmembrane region" description="Helical" evidence="1">
    <location>
        <begin position="25"/>
        <end position="55"/>
    </location>
</feature>
<protein>
    <submittedName>
        <fullName evidence="3">TrkA domain protein</fullName>
    </submittedName>
</protein>
<dbReference type="Gene3D" id="3.40.50.720">
    <property type="entry name" value="NAD(P)-binding Rossmann-like Domain"/>
    <property type="match status" value="1"/>
</dbReference>
<dbReference type="PANTHER" id="PTHR43833">
    <property type="entry name" value="POTASSIUM CHANNEL PROTEIN 2-RELATED-RELATED"/>
    <property type="match status" value="1"/>
</dbReference>
<organism evidence="3 4">
    <name type="scientific">Haloferax gibbonsii</name>
    <dbReference type="NCBI Taxonomy" id="35746"/>
    <lineage>
        <taxon>Archaea</taxon>
        <taxon>Methanobacteriati</taxon>
        <taxon>Methanobacteriota</taxon>
        <taxon>Stenosarchaea group</taxon>
        <taxon>Halobacteria</taxon>
        <taxon>Halobacteriales</taxon>
        <taxon>Haloferacaceae</taxon>
        <taxon>Haloferax</taxon>
    </lineage>
</organism>
<name>A0A871BA78_HALGI</name>
<dbReference type="Proteomes" id="UP000663064">
    <property type="component" value="Chromosome"/>
</dbReference>
<reference evidence="3" key="1">
    <citation type="journal article" date="2021" name="Front. Microbiol.">
        <title>Cellular and Genomic Properties of Haloferax gibbonsii LR2-5, the Host of Euryarchaeal Virus HFTV1.</title>
        <authorList>
            <person name="Tittes C."/>
            <person name="Schwarzer S."/>
            <person name="Pfeiffer F."/>
            <person name="Dyall-Smith M."/>
            <person name="Rodriguez-Franco M."/>
            <person name="Oksanen H.M."/>
            <person name="Quax T.E.F."/>
        </authorList>
    </citation>
    <scope>NUCLEOTIDE SEQUENCE</scope>
    <source>
        <strain evidence="3">LR2-5</strain>
    </source>
</reference>
<proteinExistence type="predicted"/>
<dbReference type="EMBL" id="CP063205">
    <property type="protein sequence ID" value="QOS10227.1"/>
    <property type="molecule type" value="Genomic_DNA"/>
</dbReference>
<dbReference type="SUPFAM" id="SSF51735">
    <property type="entry name" value="NAD(P)-binding Rossmann-fold domains"/>
    <property type="match status" value="1"/>
</dbReference>
<dbReference type="InterPro" id="IPR003148">
    <property type="entry name" value="RCK_N"/>
</dbReference>
<keyword evidence="1" id="KW-0472">Membrane</keyword>
<feature type="domain" description="RCK N-terminal" evidence="2">
    <location>
        <begin position="122"/>
        <end position="239"/>
    </location>
</feature>
<keyword evidence="1" id="KW-0812">Transmembrane</keyword>
<evidence type="ECO:0000313" key="3">
    <source>
        <dbReference type="EMBL" id="QOS10227.1"/>
    </source>
</evidence>
<dbReference type="GO" id="GO:0006813">
    <property type="term" value="P:potassium ion transport"/>
    <property type="evidence" value="ECO:0007669"/>
    <property type="project" value="InterPro"/>
</dbReference>
<gene>
    <name evidence="3" type="ORF">HfgLR_00365</name>
</gene>
<dbReference type="PROSITE" id="PS51201">
    <property type="entry name" value="RCK_N"/>
    <property type="match status" value="1"/>
</dbReference>
<evidence type="ECO:0000313" key="4">
    <source>
        <dbReference type="Proteomes" id="UP000663064"/>
    </source>
</evidence>
<feature type="transmembrane region" description="Helical" evidence="1">
    <location>
        <begin position="75"/>
        <end position="103"/>
    </location>
</feature>
<sequence>MTYDRRILIDALAHRPLLRRMVRPLVAVAAFVVAGVGGFSALAGASLVDAAFWLFDPTSIELHYQTHEGPATLVKAYAIVILTGLIGTGLWAGETFVSAAFGGQIREELDQMKLQREIAELESHVVVCGYGTFGKTVAARLREMGRDVVVVESKEAQYQRALDADLLAVEGDARREDRLIDAGVERAATVVGAIDDSKENIQIAIAASRLSPDAKLVVRAGDQMDEALARRAGADEVVVPEIVSGEQVCSDL</sequence>
<dbReference type="AlphaFoldDB" id="A0A871BA78"/>
<dbReference type="GeneID" id="59457740"/>
<dbReference type="RefSeq" id="WP_197092910.1">
    <property type="nucleotide sequence ID" value="NZ_CP011947.1"/>
</dbReference>
<evidence type="ECO:0000259" key="2">
    <source>
        <dbReference type="PROSITE" id="PS51201"/>
    </source>
</evidence>
<dbReference type="InterPro" id="IPR050721">
    <property type="entry name" value="Trk_Ktr_HKT_K-transport"/>
</dbReference>
<evidence type="ECO:0000256" key="1">
    <source>
        <dbReference type="SAM" id="Phobius"/>
    </source>
</evidence>
<dbReference type="Pfam" id="PF02254">
    <property type="entry name" value="TrkA_N"/>
    <property type="match status" value="1"/>
</dbReference>